<dbReference type="PANTHER" id="PTHR10790">
    <property type="entry name" value="TPR-DOMAIN CONTAINING PROTEIN"/>
    <property type="match status" value="1"/>
</dbReference>
<keyword evidence="3" id="KW-1185">Reference proteome</keyword>
<accession>A0ABV1BE14</accession>
<proteinExistence type="predicted"/>
<feature type="transmembrane region" description="Helical" evidence="1">
    <location>
        <begin position="324"/>
        <end position="344"/>
    </location>
</feature>
<evidence type="ECO:0000256" key="1">
    <source>
        <dbReference type="SAM" id="Phobius"/>
    </source>
</evidence>
<dbReference type="NCBIfam" id="TIGR03662">
    <property type="entry name" value="Chlor_Arch_YYY"/>
    <property type="match status" value="1"/>
</dbReference>
<dbReference type="Proteomes" id="UP001473063">
    <property type="component" value="Unassembled WGS sequence"/>
</dbReference>
<gene>
    <name evidence="2" type="ORF">WMO28_07970</name>
</gene>
<dbReference type="RefSeq" id="WP_178645420.1">
    <property type="nucleotide sequence ID" value="NZ_JBBMEJ010000008.1"/>
</dbReference>
<evidence type="ECO:0000313" key="2">
    <source>
        <dbReference type="EMBL" id="MEQ2370879.1"/>
    </source>
</evidence>
<reference evidence="2 3" key="1">
    <citation type="submission" date="2024-03" db="EMBL/GenBank/DDBJ databases">
        <title>Human intestinal bacterial collection.</title>
        <authorList>
            <person name="Pauvert C."/>
            <person name="Hitch T.C.A."/>
            <person name="Clavel T."/>
        </authorList>
    </citation>
    <scope>NUCLEOTIDE SEQUENCE [LARGE SCALE GENOMIC DNA]</scope>
    <source>
        <strain evidence="2 3">CLA-JM-H16</strain>
    </source>
</reference>
<dbReference type="Pfam" id="PF10060">
    <property type="entry name" value="DUF2298"/>
    <property type="match status" value="2"/>
</dbReference>
<keyword evidence="1" id="KW-0812">Transmembrane</keyword>
<feature type="transmembrane region" description="Helical" evidence="1">
    <location>
        <begin position="250"/>
        <end position="270"/>
    </location>
</feature>
<evidence type="ECO:0000313" key="3">
    <source>
        <dbReference type="Proteomes" id="UP001473063"/>
    </source>
</evidence>
<keyword evidence="1" id="KW-1133">Transmembrane helix</keyword>
<dbReference type="InterPro" id="IPR018746">
    <property type="entry name" value="DUF2298"/>
</dbReference>
<protein>
    <submittedName>
        <fullName evidence="2">DUF2298 domain-containing protein</fullName>
    </submittedName>
</protein>
<feature type="transmembrane region" description="Helical" evidence="1">
    <location>
        <begin position="576"/>
        <end position="597"/>
    </location>
</feature>
<organism evidence="2 3">
    <name type="scientific">Blautia aquisgranensis</name>
    <dbReference type="NCBI Taxonomy" id="3133153"/>
    <lineage>
        <taxon>Bacteria</taxon>
        <taxon>Bacillati</taxon>
        <taxon>Bacillota</taxon>
        <taxon>Clostridia</taxon>
        <taxon>Lachnospirales</taxon>
        <taxon>Lachnospiraceae</taxon>
        <taxon>Blautia</taxon>
    </lineage>
</organism>
<name>A0ABV1BE14_9FIRM</name>
<feature type="transmembrane region" description="Helical" evidence="1">
    <location>
        <begin position="208"/>
        <end position="229"/>
    </location>
</feature>
<feature type="transmembrane region" description="Helical" evidence="1">
    <location>
        <begin position="31"/>
        <end position="50"/>
    </location>
</feature>
<feature type="transmembrane region" description="Helical" evidence="1">
    <location>
        <begin position="459"/>
        <end position="481"/>
    </location>
</feature>
<feature type="transmembrane region" description="Helical" evidence="1">
    <location>
        <begin position="502"/>
        <end position="525"/>
    </location>
</feature>
<feature type="transmembrane region" description="Helical" evidence="1">
    <location>
        <begin position="391"/>
        <end position="410"/>
    </location>
</feature>
<sequence>MKMKIREILPEMIVGLVLVGLSAYLLKGDVWTFWTWWLLALFMGMVAMPVTGRLFEGFEDKGWLFSKVFAIAVTGFLTWFLVAVELLPFTTAVCIGVSVVCGIICAVLFHVQLKKGIECYPAGKMQLIIREELLFFGIFLLWTYLAGFRPQAYGTEKFMDYGFMEAMMRSKTLPARDLWYSQGTINYYYGGQYFAVFLTKLTGSRVEVTYNLMRTFVAAFAFVFPFSLVRQMAKDRLYGRMSGKKKYLPSLSGVTAGIAVSIAGNVHYIVYRCVIPLIHKIQGVEETESYWFPDATRYIGYNPVNDSDKTIHEFPCYSFVLGDLHAHVVNVMFVIFLVGLLYAWMKMIRNRGTEPEKQDLRDFWLRQLLMPHILLAAVLLGMFQWTNYWDFVIYFVVTGGVVLFANIIRFEGKVVRVLAVTIVQAVEIIGISYLVILPFTLKFETMVQGVALAQHHTLWYQLLILWGLPVILTVLLIASILMEKLKGMKKKSLYRLMEAISVPDLFAVIMGLCAIGLIVIPELVYVRDIYENGNARANTMFKLTYQAYILFGMTMGYGIYRLIVVSRQKIFKILSGVGLFVLIWTVGYFGNAVHAWFGEVWNPSQYKGLDATTFLETDFPQDAAAIRWLKENIEGSPVVLEANGDSYTGYERVSASTGLPTVLGWYVHEWLWRNDVPDLNEKSADIETIYTSADEETVKELIKRYDISYIFVGGQEQEKYGTNLNDSLLQSLGSIVFEDEMSGTYIVKVAQD</sequence>
<feature type="transmembrane region" description="Helical" evidence="1">
    <location>
        <begin position="364"/>
        <end position="385"/>
    </location>
</feature>
<dbReference type="PANTHER" id="PTHR10790:SF51">
    <property type="entry name" value="TETRATRICOPEPTIDE REPEAT PROTEIN"/>
    <property type="match status" value="1"/>
</dbReference>
<comment type="caution">
    <text evidence="2">The sequence shown here is derived from an EMBL/GenBank/DDBJ whole genome shotgun (WGS) entry which is preliminary data.</text>
</comment>
<keyword evidence="1" id="KW-0472">Membrane</keyword>
<feature type="transmembrane region" description="Helical" evidence="1">
    <location>
        <begin position="417"/>
        <end position="439"/>
    </location>
</feature>
<dbReference type="EMBL" id="JBBMEJ010000008">
    <property type="protein sequence ID" value="MEQ2370879.1"/>
    <property type="molecule type" value="Genomic_DNA"/>
</dbReference>
<feature type="transmembrane region" description="Helical" evidence="1">
    <location>
        <begin position="7"/>
        <end position="25"/>
    </location>
</feature>
<feature type="transmembrane region" description="Helical" evidence="1">
    <location>
        <begin position="132"/>
        <end position="149"/>
    </location>
</feature>
<feature type="transmembrane region" description="Helical" evidence="1">
    <location>
        <begin position="545"/>
        <end position="564"/>
    </location>
</feature>
<feature type="transmembrane region" description="Helical" evidence="1">
    <location>
        <begin position="89"/>
        <end position="111"/>
    </location>
</feature>
<feature type="transmembrane region" description="Helical" evidence="1">
    <location>
        <begin position="62"/>
        <end position="83"/>
    </location>
</feature>